<sequence>MSSPTASTILSSPMMSTMNDIPTDFQAFQTRTIIKDFRLSAELFASNGDVVLICGKEKQEKQGILLVAYEVQSRSSGSVSNDYTPPLSSSVRLLKVVRINKKTVTQLETVPIIKLALLLGDGVLSLLHIDSFIEMAAVPLTNLTLFSSWYDSTIQLEIFSSVSNSNKLTKPSISIDSPEGFTIIDQPSLPNVSFELRLAATTTRRKALFYSWYPQQKRLVENKEPNRGVFELWEQPKTLALSKEKMCVGSRKSYIIWNIATGQMENEILLSNQTPYEPIIIPLQEHRGWCIQVDSNTVFLDTDFSPMYQESVTIWKEIPSSIVQSSPYILALMPNSIDVCAFIPQGIKSSSTTTSSNVQRSSLSSLVQSIPYKNVKGHLWMDLKNERIYASTATDVVLVEPVPVRIQLQNYAGLCKYDLALTLIKAVLGSNNNNLQGGERTKDGQCCGNIDRTTLSKELSLINSEQPKNSEKEEFNMENSPRQSRADSQKVSLDQFLWEEYYKVGVMYGFQLFHRQQFEQSFERFIEYLADPCEIIILFPNMSAERWLCQYHLFNQFVQQHRHFSPPTDLLGVKLENALKELQNYLTHVRSLYLKILRYFNQQKQQQQQYWIEVQSLMKNQFILKNVKDLLVVVDTALLKCYLLDNNNTLVNALLRVDNNCLQSEVEYELKKHRKLPELISFYEKYDRHREALDLIIKMNQNNTSIINQYESIIKYLKKLNNDYLLLIFEYIEPIVKIAVNNNDKQLKQEILNVFIEDTQDISNNSIRLPITPQIRSSLDCLKICEFLEGISYDFYLVYLDYIKLRDDIGSYRREIHNRWIYAYCQYIKQLYEKLKLLTKQHNEQNIDDNDLSTSFNSIVGMKKNDSADLSNNLLTLRRQLIAYEDKVKTFLLDPQCQCDYDKLEAYFLKENNDNNNLFSLNYGIVLGKLSKHEQALNIFIQNGYYTDAENYCEQMYNEGDIILARKLYQNLLEWYLMKTDKEHNEKTIIRIINKASERLDPIETLKILPDCFELKNVRHFLEESLQTCLKTKRTNQLQRNLLFLQLLQMQKTRIQNEYHSFTIKNDTKCDQCDSPISAKQVIIRFPQNHTVHLHCRTKYEKKMMNIKTSYKEAVQLCYVKCLNDPENDPYKSKYEAKKIFNYIKDQLLLSDKQTVFDGDNPLTNEFDDLDVIYDETTNMPKIFMMKDKMTRSETNISASTLVKHNYLIRLLLHYHIATIYNDTEEKMEGEKYLKDLLVNIENVQFHPYFCSLNLHVLNQLILIQASYDKYDQAILYASQAEHLYKHWMTVNQTKFPLRLKALIEISINDSISEKKRCHEFELTYTHTLYYLAQVYAKLNEKEQSAKYCQLTLERQLLHRDDDNFNAVDWATNSATLSQYYMGAGDYPTARHCLVCADLILEEIKTDEKVLERSASFKRCWGKYAINLLADSTQRLLRAADNDLNPNEIISKKLVESKFRFKMKKDNIEKYEQEYITAIYVLDYEQARHVFLFGLNQLNKSKEYYVLDGFVSDYVEICQDISQLYNKLVFFESDIERQCKMHKRRIDLLSPLCNELNEQYYLHCVRQLLFELGECYSTILDLKLTLYDQTPSIHLTKKINQLAHNGIQIFERFLLTMYDKKTKQLPEKYSDDYLRSAILAHFYIGRFYSKIQSMNNLQNRLNNLEINLTKYKYIVDYCERYPDAKQIVENEYNVCKEMCVLLPCKMDKLRESLS</sequence>
<dbReference type="GO" id="GO:0000226">
    <property type="term" value="P:microtubule cytoskeleton organization"/>
    <property type="evidence" value="ECO:0007669"/>
    <property type="project" value="TreeGrafter"/>
</dbReference>
<dbReference type="GO" id="GO:0021952">
    <property type="term" value="P:central nervous system projection neuron axonogenesis"/>
    <property type="evidence" value="ECO:0007669"/>
    <property type="project" value="TreeGrafter"/>
</dbReference>
<evidence type="ECO:0000256" key="4">
    <source>
        <dbReference type="ARBA" id="ARBA00022490"/>
    </source>
</evidence>
<dbReference type="EMBL" id="CAJNOQ010001322">
    <property type="protein sequence ID" value="CAF0886441.1"/>
    <property type="molecule type" value="Genomic_DNA"/>
</dbReference>
<evidence type="ECO:0000313" key="9">
    <source>
        <dbReference type="EMBL" id="CAF0886441.1"/>
    </source>
</evidence>
<dbReference type="Proteomes" id="UP000663829">
    <property type="component" value="Unassembled WGS sequence"/>
</dbReference>
<dbReference type="Pfam" id="PF12309">
    <property type="entry name" value="KBP_C"/>
    <property type="match status" value="1"/>
</dbReference>
<keyword evidence="5" id="KW-0206">Cytoskeleton</keyword>
<dbReference type="Pfam" id="PF10366">
    <property type="entry name" value="Vps39_1"/>
    <property type="match status" value="1"/>
</dbReference>
<accession>A0A813YNB1</accession>
<evidence type="ECO:0000256" key="5">
    <source>
        <dbReference type="ARBA" id="ARBA00023212"/>
    </source>
</evidence>
<dbReference type="InterPro" id="IPR001180">
    <property type="entry name" value="CNH_dom"/>
</dbReference>
<comment type="similarity">
    <text evidence="2">Belongs to the KIF-binding protein family.</text>
</comment>
<keyword evidence="4" id="KW-0963">Cytoplasm</keyword>
<organism evidence="9 11">
    <name type="scientific">Didymodactylos carnosus</name>
    <dbReference type="NCBI Taxonomy" id="1234261"/>
    <lineage>
        <taxon>Eukaryota</taxon>
        <taxon>Metazoa</taxon>
        <taxon>Spiralia</taxon>
        <taxon>Gnathifera</taxon>
        <taxon>Rotifera</taxon>
        <taxon>Eurotatoria</taxon>
        <taxon>Bdelloidea</taxon>
        <taxon>Philodinida</taxon>
        <taxon>Philodinidae</taxon>
        <taxon>Didymodactylos</taxon>
    </lineage>
</organism>
<evidence type="ECO:0000313" key="11">
    <source>
        <dbReference type="Proteomes" id="UP000663829"/>
    </source>
</evidence>
<comment type="caution">
    <text evidence="9">The sequence shown here is derived from an EMBL/GenBank/DDBJ whole genome shotgun (WGS) entry which is preliminary data.</text>
</comment>
<feature type="region of interest" description="Disordered" evidence="7">
    <location>
        <begin position="462"/>
        <end position="487"/>
    </location>
</feature>
<evidence type="ECO:0000256" key="1">
    <source>
        <dbReference type="ARBA" id="ARBA00004245"/>
    </source>
</evidence>
<comment type="subcellular location">
    <subcellularLocation>
        <location evidence="1">Cytoplasm</location>
        <location evidence="1">Cytoskeleton</location>
    </subcellularLocation>
</comment>
<dbReference type="InterPro" id="IPR022083">
    <property type="entry name" value="KBP"/>
</dbReference>
<dbReference type="PANTHER" id="PTHR46321:SF1">
    <property type="entry name" value="KIF-BINDING PROTEIN"/>
    <property type="match status" value="1"/>
</dbReference>
<dbReference type="GO" id="GO:1990535">
    <property type="term" value="P:neuron projection maintenance"/>
    <property type="evidence" value="ECO:0007669"/>
    <property type="project" value="TreeGrafter"/>
</dbReference>
<evidence type="ECO:0000256" key="2">
    <source>
        <dbReference type="ARBA" id="ARBA00010305"/>
    </source>
</evidence>
<dbReference type="Pfam" id="PF00780">
    <property type="entry name" value="CNH"/>
    <property type="match status" value="1"/>
</dbReference>
<feature type="coiled-coil region" evidence="6">
    <location>
        <begin position="828"/>
        <end position="887"/>
    </location>
</feature>
<protein>
    <recommendedName>
        <fullName evidence="3">KIF-binding protein</fullName>
    </recommendedName>
</protein>
<dbReference type="InterPro" id="IPR019452">
    <property type="entry name" value="VPS39/TGF_beta_rcpt-assoc_1"/>
</dbReference>
<evidence type="ECO:0000313" key="10">
    <source>
        <dbReference type="EMBL" id="CAF3671594.1"/>
    </source>
</evidence>
<dbReference type="PROSITE" id="PS50219">
    <property type="entry name" value="CNH"/>
    <property type="match status" value="1"/>
</dbReference>
<dbReference type="Proteomes" id="UP000681722">
    <property type="component" value="Unassembled WGS sequence"/>
</dbReference>
<dbReference type="OrthoDB" id="409897at2759"/>
<keyword evidence="6" id="KW-0175">Coiled coil</keyword>
<name>A0A813YNB1_9BILA</name>
<evidence type="ECO:0000259" key="8">
    <source>
        <dbReference type="PROSITE" id="PS50219"/>
    </source>
</evidence>
<dbReference type="GO" id="GO:0005856">
    <property type="term" value="C:cytoskeleton"/>
    <property type="evidence" value="ECO:0007669"/>
    <property type="project" value="UniProtKB-SubCell"/>
</dbReference>
<proteinExistence type="inferred from homology"/>
<feature type="domain" description="CNH" evidence="8">
    <location>
        <begin position="49"/>
        <end position="368"/>
    </location>
</feature>
<evidence type="ECO:0000256" key="7">
    <source>
        <dbReference type="SAM" id="MobiDB-lite"/>
    </source>
</evidence>
<dbReference type="EMBL" id="CAJOBC010001322">
    <property type="protein sequence ID" value="CAF3671594.1"/>
    <property type="molecule type" value="Genomic_DNA"/>
</dbReference>
<reference evidence="9" key="1">
    <citation type="submission" date="2021-02" db="EMBL/GenBank/DDBJ databases">
        <authorList>
            <person name="Nowell W R."/>
        </authorList>
    </citation>
    <scope>NUCLEOTIDE SEQUENCE</scope>
</reference>
<evidence type="ECO:0000256" key="3">
    <source>
        <dbReference type="ARBA" id="ARBA00016840"/>
    </source>
</evidence>
<dbReference type="PANTHER" id="PTHR46321">
    <property type="entry name" value="KIF1-BINDING PROTEIN"/>
    <property type="match status" value="1"/>
</dbReference>
<gene>
    <name evidence="9" type="ORF">GPM918_LOCUS7886</name>
    <name evidence="10" type="ORF">SRO942_LOCUS7886</name>
</gene>
<keyword evidence="11" id="KW-1185">Reference proteome</keyword>
<evidence type="ECO:0000256" key="6">
    <source>
        <dbReference type="SAM" id="Coils"/>
    </source>
</evidence>